<reference evidence="1" key="1">
    <citation type="submission" date="2021-06" db="EMBL/GenBank/DDBJ databases">
        <authorList>
            <person name="Kallberg Y."/>
            <person name="Tangrot J."/>
            <person name="Rosling A."/>
        </authorList>
    </citation>
    <scope>NUCLEOTIDE SEQUENCE</scope>
    <source>
        <strain evidence="1">MA453B</strain>
    </source>
</reference>
<evidence type="ECO:0000313" key="2">
    <source>
        <dbReference type="Proteomes" id="UP000789405"/>
    </source>
</evidence>
<evidence type="ECO:0000313" key="1">
    <source>
        <dbReference type="EMBL" id="CAG8461968.1"/>
    </source>
</evidence>
<sequence length="68" mass="7300">MAYIPATAQISLSFTSKTNIIKTSTGKETAISISNSTNDQAISQAALEIDFSKVDAHTSILHVKYQPT</sequence>
<dbReference type="EMBL" id="CAJVPY010000274">
    <property type="protein sequence ID" value="CAG8461968.1"/>
    <property type="molecule type" value="Genomic_DNA"/>
</dbReference>
<comment type="caution">
    <text evidence="1">The sequence shown here is derived from an EMBL/GenBank/DDBJ whole genome shotgun (WGS) entry which is preliminary data.</text>
</comment>
<keyword evidence="2" id="KW-1185">Reference proteome</keyword>
<accession>A0A9N8VPP0</accession>
<gene>
    <name evidence="1" type="ORF">DERYTH_LOCUS1052</name>
</gene>
<dbReference type="AlphaFoldDB" id="A0A9N8VPP0"/>
<name>A0A9N8VPP0_9GLOM</name>
<protein>
    <submittedName>
        <fullName evidence="1">18317_t:CDS:1</fullName>
    </submittedName>
</protein>
<organism evidence="1 2">
    <name type="scientific">Dentiscutata erythropus</name>
    <dbReference type="NCBI Taxonomy" id="1348616"/>
    <lineage>
        <taxon>Eukaryota</taxon>
        <taxon>Fungi</taxon>
        <taxon>Fungi incertae sedis</taxon>
        <taxon>Mucoromycota</taxon>
        <taxon>Glomeromycotina</taxon>
        <taxon>Glomeromycetes</taxon>
        <taxon>Diversisporales</taxon>
        <taxon>Gigasporaceae</taxon>
        <taxon>Dentiscutata</taxon>
    </lineage>
</organism>
<dbReference type="Proteomes" id="UP000789405">
    <property type="component" value="Unassembled WGS sequence"/>
</dbReference>
<proteinExistence type="predicted"/>